<feature type="domain" description="Opine dehydrogenase" evidence="1">
    <location>
        <begin position="178"/>
        <end position="319"/>
    </location>
</feature>
<dbReference type="InterPro" id="IPR013332">
    <property type="entry name" value="KPR_N"/>
</dbReference>
<dbReference type="RefSeq" id="WP_217628194.1">
    <property type="nucleotide sequence ID" value="NZ_FMHT01000003.1"/>
</dbReference>
<evidence type="ECO:0000313" key="3">
    <source>
        <dbReference type="EMBL" id="SCL23912.1"/>
    </source>
</evidence>
<dbReference type="InterPro" id="IPR008927">
    <property type="entry name" value="6-PGluconate_DH-like_C_sf"/>
</dbReference>
<dbReference type="Gene3D" id="1.10.1040.10">
    <property type="entry name" value="N-(1-d-carboxylethyl)-l-norvaline Dehydrogenase, domain 2"/>
    <property type="match status" value="1"/>
</dbReference>
<sequence>MVGSGNIGQALAAHLAGHGHEVSIYARRPEKLAAVATSGSISTTGMLEGTFPIAEVTDDLARFAQTCPVIFIATVTTAYSDVAATLAPVLRPGQVVVLFSSKLFGSVVVSRDLYERGAPESVEVLETDCILAARVLPDGRVAMARKGWNLLSSPRRPAVDEHLPFLARVFPGLAAATNLVHRGVNDFGAMAHVVISYANLGKIDRAERVLFYEEGLSERTVCLLEAVEREFRAVAEAYDATLVPTPELLDRYYGGVDTTNLLSAMRSTWVYRGVTAPTSVDDRLLQEDVVNTLVPLEQLGQRAGVPTPMVSAMISLAATLSGADHRRTGRTLERLGLGDLDHDGLRGWLRASSAAPDRTRSMEEAA</sequence>
<evidence type="ECO:0000259" key="1">
    <source>
        <dbReference type="Pfam" id="PF02317"/>
    </source>
</evidence>
<dbReference type="STRING" id="145857.GA0070616_2816"/>
<evidence type="ECO:0000259" key="2">
    <source>
        <dbReference type="Pfam" id="PF02558"/>
    </source>
</evidence>
<reference evidence="3 4" key="1">
    <citation type="submission" date="2016-06" db="EMBL/GenBank/DDBJ databases">
        <authorList>
            <person name="Kjaerup R.B."/>
            <person name="Dalgaard T.S."/>
            <person name="Juul-Madsen H.R."/>
        </authorList>
    </citation>
    <scope>NUCLEOTIDE SEQUENCE [LARGE SCALE GENOMIC DNA]</scope>
    <source>
        <strain evidence="3 4">DSM 43818</strain>
    </source>
</reference>
<protein>
    <submittedName>
        <fullName evidence="3">Opine dehydrogenase</fullName>
    </submittedName>
</protein>
<keyword evidence="4" id="KW-1185">Reference proteome</keyword>
<dbReference type="SUPFAM" id="SSF51735">
    <property type="entry name" value="NAD(P)-binding Rossmann-fold domains"/>
    <property type="match status" value="1"/>
</dbReference>
<dbReference type="Pfam" id="PF02558">
    <property type="entry name" value="ApbA"/>
    <property type="match status" value="1"/>
</dbReference>
<proteinExistence type="predicted"/>
<feature type="domain" description="Ketopantoate reductase N-terminal" evidence="2">
    <location>
        <begin position="2"/>
        <end position="99"/>
    </location>
</feature>
<dbReference type="InterPro" id="IPR003421">
    <property type="entry name" value="Opine_DH"/>
</dbReference>
<dbReference type="GO" id="GO:0016491">
    <property type="term" value="F:oxidoreductase activity"/>
    <property type="evidence" value="ECO:0007669"/>
    <property type="project" value="InterPro"/>
</dbReference>
<dbReference type="Pfam" id="PF02317">
    <property type="entry name" value="Octopine_DH"/>
    <property type="match status" value="1"/>
</dbReference>
<dbReference type="SUPFAM" id="SSF48179">
    <property type="entry name" value="6-phosphogluconate dehydrogenase C-terminal domain-like"/>
    <property type="match status" value="1"/>
</dbReference>
<dbReference type="InterPro" id="IPR036291">
    <property type="entry name" value="NAD(P)-bd_dom_sf"/>
</dbReference>
<dbReference type="Proteomes" id="UP000199699">
    <property type="component" value="Unassembled WGS sequence"/>
</dbReference>
<organism evidence="3 4">
    <name type="scientific">Micromonospora nigra</name>
    <dbReference type="NCBI Taxonomy" id="145857"/>
    <lineage>
        <taxon>Bacteria</taxon>
        <taxon>Bacillati</taxon>
        <taxon>Actinomycetota</taxon>
        <taxon>Actinomycetes</taxon>
        <taxon>Micromonosporales</taxon>
        <taxon>Micromonosporaceae</taxon>
        <taxon>Micromonospora</taxon>
    </lineage>
</organism>
<gene>
    <name evidence="3" type="ORF">GA0070616_2816</name>
</gene>
<dbReference type="InterPro" id="IPR013328">
    <property type="entry name" value="6PGD_dom2"/>
</dbReference>
<accession>A0A1C6S340</accession>
<name>A0A1C6S340_9ACTN</name>
<dbReference type="AlphaFoldDB" id="A0A1C6S340"/>
<evidence type="ECO:0000313" key="4">
    <source>
        <dbReference type="Proteomes" id="UP000199699"/>
    </source>
</evidence>
<dbReference type="EMBL" id="FMHT01000003">
    <property type="protein sequence ID" value="SCL23912.1"/>
    <property type="molecule type" value="Genomic_DNA"/>
</dbReference>
<dbReference type="Gene3D" id="3.40.50.720">
    <property type="entry name" value="NAD(P)-binding Rossmann-like Domain"/>
    <property type="match status" value="1"/>
</dbReference>